<evidence type="ECO:0000313" key="3">
    <source>
        <dbReference type="EnsemblPlants" id="KEH25517"/>
    </source>
</evidence>
<evidence type="ECO:0000313" key="4">
    <source>
        <dbReference type="Proteomes" id="UP000002051"/>
    </source>
</evidence>
<organism evidence="2 4">
    <name type="scientific">Medicago truncatula</name>
    <name type="common">Barrel medic</name>
    <name type="synonym">Medicago tribuloides</name>
    <dbReference type="NCBI Taxonomy" id="3880"/>
    <lineage>
        <taxon>Eukaryota</taxon>
        <taxon>Viridiplantae</taxon>
        <taxon>Streptophyta</taxon>
        <taxon>Embryophyta</taxon>
        <taxon>Tracheophyta</taxon>
        <taxon>Spermatophyta</taxon>
        <taxon>Magnoliopsida</taxon>
        <taxon>eudicotyledons</taxon>
        <taxon>Gunneridae</taxon>
        <taxon>Pentapetalae</taxon>
        <taxon>rosids</taxon>
        <taxon>fabids</taxon>
        <taxon>Fabales</taxon>
        <taxon>Fabaceae</taxon>
        <taxon>Papilionoideae</taxon>
        <taxon>50 kb inversion clade</taxon>
        <taxon>NPAAA clade</taxon>
        <taxon>Hologalegina</taxon>
        <taxon>IRL clade</taxon>
        <taxon>Trifolieae</taxon>
        <taxon>Medicago</taxon>
    </lineage>
</organism>
<accession>A0A072U770</accession>
<sequence>MKAKSISSFFNIVIMFIVTGTTSYSLPMEIVDSVVIVTGTSSMKLFMLEFIILIILLREHWKLRSLKTLG</sequence>
<keyword evidence="1" id="KW-0472">Membrane</keyword>
<feature type="transmembrane region" description="Helical" evidence="1">
    <location>
        <begin position="9"/>
        <end position="27"/>
    </location>
</feature>
<dbReference type="EMBL" id="CM001222">
    <property type="protein sequence ID" value="KEH25517.1"/>
    <property type="molecule type" value="Genomic_DNA"/>
</dbReference>
<evidence type="ECO:0000256" key="1">
    <source>
        <dbReference type="SAM" id="Phobius"/>
    </source>
</evidence>
<name>A0A072U770_MEDTR</name>
<protein>
    <submittedName>
        <fullName evidence="2">Transmembrane protein, putative</fullName>
    </submittedName>
</protein>
<dbReference type="HOGENOM" id="CLU_2761643_0_0_1"/>
<keyword evidence="4" id="KW-1185">Reference proteome</keyword>
<reference evidence="3" key="3">
    <citation type="submission" date="2015-04" db="UniProtKB">
        <authorList>
            <consortium name="EnsemblPlants"/>
        </authorList>
    </citation>
    <scope>IDENTIFICATION</scope>
    <source>
        <strain evidence="3">cv. Jemalong A17</strain>
    </source>
</reference>
<reference evidence="2 4" key="2">
    <citation type="journal article" date="2014" name="BMC Genomics">
        <title>An improved genome release (version Mt4.0) for the model legume Medicago truncatula.</title>
        <authorList>
            <person name="Tang H."/>
            <person name="Krishnakumar V."/>
            <person name="Bidwell S."/>
            <person name="Rosen B."/>
            <person name="Chan A."/>
            <person name="Zhou S."/>
            <person name="Gentzbittel L."/>
            <person name="Childs K.L."/>
            <person name="Yandell M."/>
            <person name="Gundlach H."/>
            <person name="Mayer K.F."/>
            <person name="Schwartz D.C."/>
            <person name="Town C.D."/>
        </authorList>
    </citation>
    <scope>GENOME REANNOTATION</scope>
    <source>
        <strain evidence="2">A17</strain>
        <strain evidence="3 4">cv. Jemalong A17</strain>
    </source>
</reference>
<keyword evidence="1" id="KW-1133">Transmembrane helix</keyword>
<dbReference type="Proteomes" id="UP000002051">
    <property type="component" value="Chromosome 6"/>
</dbReference>
<evidence type="ECO:0000313" key="2">
    <source>
        <dbReference type="EMBL" id="KEH25517.1"/>
    </source>
</evidence>
<reference evidence="2 4" key="1">
    <citation type="journal article" date="2011" name="Nature">
        <title>The Medicago genome provides insight into the evolution of rhizobial symbioses.</title>
        <authorList>
            <person name="Young N.D."/>
            <person name="Debelle F."/>
            <person name="Oldroyd G.E."/>
            <person name="Geurts R."/>
            <person name="Cannon S.B."/>
            <person name="Udvardi M.K."/>
            <person name="Benedito V.A."/>
            <person name="Mayer K.F."/>
            <person name="Gouzy J."/>
            <person name="Schoof H."/>
            <person name="Van de Peer Y."/>
            <person name="Proost S."/>
            <person name="Cook D.R."/>
            <person name="Meyers B.C."/>
            <person name="Spannagl M."/>
            <person name="Cheung F."/>
            <person name="De Mita S."/>
            <person name="Krishnakumar V."/>
            <person name="Gundlach H."/>
            <person name="Zhou S."/>
            <person name="Mudge J."/>
            <person name="Bharti A.K."/>
            <person name="Murray J.D."/>
            <person name="Naoumkina M.A."/>
            <person name="Rosen B."/>
            <person name="Silverstein K.A."/>
            <person name="Tang H."/>
            <person name="Rombauts S."/>
            <person name="Zhao P.X."/>
            <person name="Zhou P."/>
            <person name="Barbe V."/>
            <person name="Bardou P."/>
            <person name="Bechner M."/>
            <person name="Bellec A."/>
            <person name="Berger A."/>
            <person name="Berges H."/>
            <person name="Bidwell S."/>
            <person name="Bisseling T."/>
            <person name="Choisne N."/>
            <person name="Couloux A."/>
            <person name="Denny R."/>
            <person name="Deshpande S."/>
            <person name="Dai X."/>
            <person name="Doyle J.J."/>
            <person name="Dudez A.M."/>
            <person name="Farmer A.D."/>
            <person name="Fouteau S."/>
            <person name="Franken C."/>
            <person name="Gibelin C."/>
            <person name="Gish J."/>
            <person name="Goldstein S."/>
            <person name="Gonzalez A.J."/>
            <person name="Green P.J."/>
            <person name="Hallab A."/>
            <person name="Hartog M."/>
            <person name="Hua A."/>
            <person name="Humphray S.J."/>
            <person name="Jeong D.H."/>
            <person name="Jing Y."/>
            <person name="Jocker A."/>
            <person name="Kenton S.M."/>
            <person name="Kim D.J."/>
            <person name="Klee K."/>
            <person name="Lai H."/>
            <person name="Lang C."/>
            <person name="Lin S."/>
            <person name="Macmil S.L."/>
            <person name="Magdelenat G."/>
            <person name="Matthews L."/>
            <person name="McCorrison J."/>
            <person name="Monaghan E.L."/>
            <person name="Mun J.H."/>
            <person name="Najar F.Z."/>
            <person name="Nicholson C."/>
            <person name="Noirot C."/>
            <person name="O'Bleness M."/>
            <person name="Paule C.R."/>
            <person name="Poulain J."/>
            <person name="Prion F."/>
            <person name="Qin B."/>
            <person name="Qu C."/>
            <person name="Retzel E.F."/>
            <person name="Riddle C."/>
            <person name="Sallet E."/>
            <person name="Samain S."/>
            <person name="Samson N."/>
            <person name="Sanders I."/>
            <person name="Saurat O."/>
            <person name="Scarpelli C."/>
            <person name="Schiex T."/>
            <person name="Segurens B."/>
            <person name="Severin A.J."/>
            <person name="Sherrier D.J."/>
            <person name="Shi R."/>
            <person name="Sims S."/>
            <person name="Singer S.R."/>
            <person name="Sinharoy S."/>
            <person name="Sterck L."/>
            <person name="Viollet A."/>
            <person name="Wang B.B."/>
            <person name="Wang K."/>
            <person name="Wang M."/>
            <person name="Wang X."/>
            <person name="Warfsmann J."/>
            <person name="Weissenbach J."/>
            <person name="White D.D."/>
            <person name="White J.D."/>
            <person name="Wiley G.B."/>
            <person name="Wincker P."/>
            <person name="Xing Y."/>
            <person name="Yang L."/>
            <person name="Yao Z."/>
            <person name="Ying F."/>
            <person name="Zhai J."/>
            <person name="Zhou L."/>
            <person name="Zuber A."/>
            <person name="Denarie J."/>
            <person name="Dixon R.A."/>
            <person name="May G.D."/>
            <person name="Schwartz D.C."/>
            <person name="Rogers J."/>
            <person name="Quetier F."/>
            <person name="Town C.D."/>
            <person name="Roe B.A."/>
        </authorList>
    </citation>
    <scope>NUCLEOTIDE SEQUENCE [LARGE SCALE GENOMIC DNA]</scope>
    <source>
        <strain evidence="2">A17</strain>
        <strain evidence="3 4">cv. Jemalong A17</strain>
    </source>
</reference>
<feature type="transmembrane region" description="Helical" evidence="1">
    <location>
        <begin position="33"/>
        <end position="57"/>
    </location>
</feature>
<dbReference type="EnsemblPlants" id="KEH25517">
    <property type="protein sequence ID" value="KEH25517"/>
    <property type="gene ID" value="MTR_6g025760"/>
</dbReference>
<dbReference type="AlphaFoldDB" id="A0A072U770"/>
<proteinExistence type="predicted"/>
<keyword evidence="1 2" id="KW-0812">Transmembrane</keyword>
<gene>
    <name evidence="2" type="ordered locus">MTR_6g025760</name>
</gene>